<protein>
    <submittedName>
        <fullName evidence="1">Uncharacterized protein</fullName>
    </submittedName>
</protein>
<comment type="caution">
    <text evidence="1">The sequence shown here is derived from an EMBL/GenBank/DDBJ whole genome shotgun (WGS) entry which is preliminary data.</text>
</comment>
<organism evidence="1 2">
    <name type="scientific">Indibacter alkaliphilus (strain CCUG 57479 / KCTC 22604 / LW1)</name>
    <dbReference type="NCBI Taxonomy" id="1189612"/>
    <lineage>
        <taxon>Bacteria</taxon>
        <taxon>Pseudomonadati</taxon>
        <taxon>Bacteroidota</taxon>
        <taxon>Cytophagia</taxon>
        <taxon>Cytophagales</taxon>
        <taxon>Cyclobacteriaceae</taxon>
    </lineage>
</organism>
<reference evidence="1 2" key="1">
    <citation type="journal article" date="2013" name="Genome Announc.">
        <title>Draft Genome Sequence of Indibacter alkaliphilus Strain LW1T, Isolated from Lonar Lake, a Haloalkaline Lake in the Buldana District of Maharashtra, India.</title>
        <authorList>
            <person name="Singh A."/>
            <person name="Kumar Jangir P."/>
            <person name="Sharma R."/>
            <person name="Singh A."/>
            <person name="Kumar Pinnaka A."/>
            <person name="Shivaji S."/>
        </authorList>
    </citation>
    <scope>NUCLEOTIDE SEQUENCE [LARGE SCALE GENOMIC DNA]</scope>
    <source>
        <strain evidence="2">CCUG 57479 / KCTC 22604 / LW1</strain>
    </source>
</reference>
<evidence type="ECO:0000313" key="2">
    <source>
        <dbReference type="Proteomes" id="UP000006073"/>
    </source>
</evidence>
<dbReference type="Proteomes" id="UP000006073">
    <property type="component" value="Unassembled WGS sequence"/>
</dbReference>
<sequence length="39" mass="4435">MNSCHGDYKELQVKLLASKIYPEMQRSPSPGLRKESGKK</sequence>
<proteinExistence type="predicted"/>
<name>S2DXX7_INDAL</name>
<dbReference type="EMBL" id="ALWO02000031">
    <property type="protein sequence ID" value="EOZ96991.1"/>
    <property type="molecule type" value="Genomic_DNA"/>
</dbReference>
<dbReference type="STRING" id="1189612.A33Q_1909"/>
<evidence type="ECO:0000313" key="1">
    <source>
        <dbReference type="EMBL" id="EOZ96991.1"/>
    </source>
</evidence>
<keyword evidence="2" id="KW-1185">Reference proteome</keyword>
<accession>S2DXX7</accession>
<dbReference type="AlphaFoldDB" id="S2DXX7"/>
<gene>
    <name evidence="1" type="ORF">A33Q_1909</name>
</gene>